<feature type="domain" description="Carboxylesterase type B" evidence="4">
    <location>
        <begin position="22"/>
        <end position="117"/>
    </location>
</feature>
<evidence type="ECO:0000256" key="1">
    <source>
        <dbReference type="ARBA" id="ARBA00005964"/>
    </source>
</evidence>
<dbReference type="Gene3D" id="3.40.50.1820">
    <property type="entry name" value="alpha/beta hydrolase"/>
    <property type="match status" value="1"/>
</dbReference>
<keyword evidence="2" id="KW-0732">Signal</keyword>
<dbReference type="EMBL" id="JACSEA010000007">
    <property type="protein sequence ID" value="KAF7396583.1"/>
    <property type="molecule type" value="Genomic_DNA"/>
</dbReference>
<proteinExistence type="inferred from homology"/>
<gene>
    <name evidence="5" type="ORF">HZH66_007445</name>
</gene>
<comment type="similarity">
    <text evidence="1">Belongs to the type-B carboxylesterase/lipase family.</text>
</comment>
<dbReference type="PROSITE" id="PS00941">
    <property type="entry name" value="CARBOXYLESTERASE_B_2"/>
    <property type="match status" value="1"/>
</dbReference>
<protein>
    <recommendedName>
        <fullName evidence="4">Carboxylesterase type B domain-containing protein</fullName>
    </recommendedName>
</protein>
<keyword evidence="3" id="KW-0325">Glycoprotein</keyword>
<organism evidence="5 6">
    <name type="scientific">Vespula vulgaris</name>
    <name type="common">Yellow jacket</name>
    <name type="synonym">Wasp</name>
    <dbReference type="NCBI Taxonomy" id="7454"/>
    <lineage>
        <taxon>Eukaryota</taxon>
        <taxon>Metazoa</taxon>
        <taxon>Ecdysozoa</taxon>
        <taxon>Arthropoda</taxon>
        <taxon>Hexapoda</taxon>
        <taxon>Insecta</taxon>
        <taxon>Pterygota</taxon>
        <taxon>Neoptera</taxon>
        <taxon>Endopterygota</taxon>
        <taxon>Hymenoptera</taxon>
        <taxon>Apocrita</taxon>
        <taxon>Aculeata</taxon>
        <taxon>Vespoidea</taxon>
        <taxon>Vespidae</taxon>
        <taxon>Vespinae</taxon>
        <taxon>Vespula</taxon>
    </lineage>
</organism>
<dbReference type="InterPro" id="IPR002018">
    <property type="entry name" value="CarbesteraseB"/>
</dbReference>
<dbReference type="Proteomes" id="UP000614350">
    <property type="component" value="Unassembled WGS sequence"/>
</dbReference>
<comment type="caution">
    <text evidence="5">The sequence shown here is derived from an EMBL/GenBank/DDBJ whole genome shotgun (WGS) entry which is preliminary data.</text>
</comment>
<reference evidence="5" key="1">
    <citation type="journal article" date="2020" name="G3 (Bethesda)">
        <title>High-Quality Assemblies for Three Invasive Social Wasps from the &lt;i&gt;Vespula&lt;/i&gt; Genus.</title>
        <authorList>
            <person name="Harrop T.W.R."/>
            <person name="Guhlin J."/>
            <person name="McLaughlin G.M."/>
            <person name="Permina E."/>
            <person name="Stockwell P."/>
            <person name="Gilligan J."/>
            <person name="Le Lec M.F."/>
            <person name="Gruber M.A.M."/>
            <person name="Quinn O."/>
            <person name="Lovegrove M."/>
            <person name="Duncan E.J."/>
            <person name="Remnant E.J."/>
            <person name="Van Eeckhoven J."/>
            <person name="Graham B."/>
            <person name="Knapp R.A."/>
            <person name="Langford K.W."/>
            <person name="Kronenberg Z."/>
            <person name="Press M.O."/>
            <person name="Eacker S.M."/>
            <person name="Wilson-Rankin E.E."/>
            <person name="Purcell J."/>
            <person name="Lester P.J."/>
            <person name="Dearden P.K."/>
        </authorList>
    </citation>
    <scope>NUCLEOTIDE SEQUENCE</scope>
    <source>
        <strain evidence="5">Marl-1</strain>
    </source>
</reference>
<evidence type="ECO:0000313" key="5">
    <source>
        <dbReference type="EMBL" id="KAF7396583.1"/>
    </source>
</evidence>
<evidence type="ECO:0000256" key="2">
    <source>
        <dbReference type="ARBA" id="ARBA00022729"/>
    </source>
</evidence>
<dbReference type="InterPro" id="IPR029058">
    <property type="entry name" value="AB_hydrolase_fold"/>
</dbReference>
<name>A0A834JXY1_VESVU</name>
<dbReference type="SUPFAM" id="SSF53474">
    <property type="entry name" value="alpha/beta-Hydrolases"/>
    <property type="match status" value="1"/>
</dbReference>
<evidence type="ECO:0000256" key="3">
    <source>
        <dbReference type="ARBA" id="ARBA00023180"/>
    </source>
</evidence>
<dbReference type="AlphaFoldDB" id="A0A834JXY1"/>
<keyword evidence="6" id="KW-1185">Reference proteome</keyword>
<sequence>MMVTSKTWRGLGVGGCRLKLGLEVIIGRGQKVIQYLGIPYAQAPIGQLRFSIPVTDPLPSWKGIRNASQYGPSCQQVSNRLKLHEKLYARLLPPDQPDPGMSEDCLFLNIFVPDENMRIREYALEEFGKFNYSIFDQKTFTLRKDYANEP</sequence>
<dbReference type="InterPro" id="IPR051093">
    <property type="entry name" value="Neuroligin/BSAL"/>
</dbReference>
<dbReference type="Pfam" id="PF00135">
    <property type="entry name" value="COesterase"/>
    <property type="match status" value="1"/>
</dbReference>
<dbReference type="InterPro" id="IPR019819">
    <property type="entry name" value="Carboxylesterase_B_CS"/>
</dbReference>
<evidence type="ECO:0000313" key="6">
    <source>
        <dbReference type="Proteomes" id="UP000614350"/>
    </source>
</evidence>
<dbReference type="PANTHER" id="PTHR43903">
    <property type="entry name" value="NEUROLIGIN"/>
    <property type="match status" value="1"/>
</dbReference>
<evidence type="ECO:0000259" key="4">
    <source>
        <dbReference type="Pfam" id="PF00135"/>
    </source>
</evidence>
<accession>A0A834JXY1</accession>